<dbReference type="InterPro" id="IPR039261">
    <property type="entry name" value="FNR_nucleotide-bd"/>
</dbReference>
<dbReference type="Pfam" id="PF04954">
    <property type="entry name" value="SIP"/>
    <property type="match status" value="1"/>
</dbReference>
<dbReference type="InterPro" id="IPR007037">
    <property type="entry name" value="SIP_rossman_dom"/>
</dbReference>
<feature type="domain" description="SIP-like Rossmann fold" evidence="1">
    <location>
        <begin position="6"/>
        <end position="61"/>
    </location>
</feature>
<organism evidence="2 3">
    <name type="scientific">Catenovulum sediminis</name>
    <dbReference type="NCBI Taxonomy" id="1740262"/>
    <lineage>
        <taxon>Bacteria</taxon>
        <taxon>Pseudomonadati</taxon>
        <taxon>Pseudomonadota</taxon>
        <taxon>Gammaproteobacteria</taxon>
        <taxon>Alteromonadales</taxon>
        <taxon>Alteromonadaceae</taxon>
        <taxon>Catenovulum</taxon>
    </lineage>
</organism>
<sequence>MINSDVTKNELLQVVQNTSWLEGQPAIFIAGEIRQVRAINQYVKGMPGYSKKQTYASGYWKA</sequence>
<dbReference type="Gene3D" id="3.40.50.80">
    <property type="entry name" value="Nucleotide-binding domain of ferredoxin-NADP reductase (FNR) module"/>
    <property type="match status" value="1"/>
</dbReference>
<evidence type="ECO:0000259" key="1">
    <source>
        <dbReference type="Pfam" id="PF04954"/>
    </source>
</evidence>
<dbReference type="RefSeq" id="WP_350402791.1">
    <property type="nucleotide sequence ID" value="NZ_JBELOE010000265.1"/>
</dbReference>
<evidence type="ECO:0000313" key="2">
    <source>
        <dbReference type="EMBL" id="MER2493660.1"/>
    </source>
</evidence>
<accession>A0ABV1RL42</accession>
<proteinExistence type="predicted"/>
<comment type="caution">
    <text evidence="2">The sequence shown here is derived from an EMBL/GenBank/DDBJ whole genome shotgun (WGS) entry which is preliminary data.</text>
</comment>
<dbReference type="EMBL" id="JBELOE010000265">
    <property type="protein sequence ID" value="MER2493660.1"/>
    <property type="molecule type" value="Genomic_DNA"/>
</dbReference>
<evidence type="ECO:0000313" key="3">
    <source>
        <dbReference type="Proteomes" id="UP001467690"/>
    </source>
</evidence>
<name>A0ABV1RL42_9ALTE</name>
<keyword evidence="3" id="KW-1185">Reference proteome</keyword>
<gene>
    <name evidence="2" type="ORF">ABS311_17410</name>
</gene>
<reference evidence="2 3" key="1">
    <citation type="submission" date="2024-06" db="EMBL/GenBank/DDBJ databases">
        <authorList>
            <person name="Chen R.Y."/>
        </authorList>
    </citation>
    <scope>NUCLEOTIDE SEQUENCE [LARGE SCALE GENOMIC DNA]</scope>
    <source>
        <strain evidence="2 3">D2</strain>
    </source>
</reference>
<protein>
    <submittedName>
        <fullName evidence="2">SIP domain-containing protein</fullName>
    </submittedName>
</protein>
<dbReference type="Proteomes" id="UP001467690">
    <property type="component" value="Unassembled WGS sequence"/>
</dbReference>